<dbReference type="EMBL" id="FRFG01000026">
    <property type="protein sequence ID" value="SHO56609.1"/>
    <property type="molecule type" value="Genomic_DNA"/>
</dbReference>
<name>A0A1M7YVC4_9VIBR</name>
<organism evidence="1 2">
    <name type="scientific">Vibrio quintilis</name>
    <dbReference type="NCBI Taxonomy" id="1117707"/>
    <lineage>
        <taxon>Bacteria</taxon>
        <taxon>Pseudomonadati</taxon>
        <taxon>Pseudomonadota</taxon>
        <taxon>Gammaproteobacteria</taxon>
        <taxon>Vibrionales</taxon>
        <taxon>Vibrionaceae</taxon>
        <taxon>Vibrio</taxon>
    </lineage>
</organism>
<dbReference type="RefSeq" id="WP_073582718.1">
    <property type="nucleotide sequence ID" value="NZ_AP024897.1"/>
</dbReference>
<proteinExistence type="predicted"/>
<dbReference type="Proteomes" id="UP000184600">
    <property type="component" value="Unassembled WGS sequence"/>
</dbReference>
<reference evidence="2" key="1">
    <citation type="submission" date="2016-12" db="EMBL/GenBank/DDBJ databases">
        <authorList>
            <person name="Rodrigo-Torres L."/>
            <person name="Arahal R.D."/>
            <person name="Lucena T."/>
        </authorList>
    </citation>
    <scope>NUCLEOTIDE SEQUENCE [LARGE SCALE GENOMIC DNA]</scope>
</reference>
<accession>A0A1M7YVC4</accession>
<sequence>MFFHYTTNQDFEAYLAQLTERCGYQYKTQFINAIFQNDLLILQVKNNEKTVPQSTLFRPNAQQLLHLNDTFHSGWSRSVNSGFNQKGFDSVEALVQAAQSLTVNDQAFLPTYLHLLNDALIKSDFEQVNHTPKPLDKNSVFIANHFSEIDKALASKSRRTKRRVTIYNEQAFHRSMSQFLPFSLTNAQKEAVSIINIAHFQIDTLPLEAKEKHTLIQGLNQLKSTFSNQTSPTQIEKLATLVKSARFAVISNESNSASTSTHQVMSELNRAIKHCHISPDREEIIKLMQQVKFAALTLQKSLTH</sequence>
<evidence type="ECO:0000313" key="2">
    <source>
        <dbReference type="Proteomes" id="UP000184600"/>
    </source>
</evidence>
<dbReference type="AlphaFoldDB" id="A0A1M7YVC4"/>
<gene>
    <name evidence="1" type="ORF">VQ7734_02378</name>
</gene>
<evidence type="ECO:0000313" key="1">
    <source>
        <dbReference type="EMBL" id="SHO56609.1"/>
    </source>
</evidence>
<protein>
    <submittedName>
        <fullName evidence="1">Uncharacterized protein</fullName>
    </submittedName>
</protein>
<keyword evidence="2" id="KW-1185">Reference proteome</keyword>
<dbReference type="STRING" id="1117707.VQ7734_02378"/>